<dbReference type="STRING" id="1434107.MSBR3_2470"/>
<keyword evidence="1" id="KW-1015">Disulfide bond</keyword>
<evidence type="ECO:0000256" key="1">
    <source>
        <dbReference type="ARBA" id="ARBA00023157"/>
    </source>
</evidence>
<feature type="region of interest" description="Disordered" evidence="2">
    <location>
        <begin position="305"/>
        <end position="330"/>
    </location>
</feature>
<name>A0A0E3SNU8_METBA</name>
<dbReference type="OrthoDB" id="137961at2157"/>
<dbReference type="Gene3D" id="2.60.40.10">
    <property type="entry name" value="Immunoglobulins"/>
    <property type="match status" value="1"/>
</dbReference>
<dbReference type="InterPro" id="IPR032109">
    <property type="entry name" value="Big_3_5"/>
</dbReference>
<dbReference type="KEGG" id="mbak:MSBR3_2470"/>
<dbReference type="Pfam" id="PF00431">
    <property type="entry name" value="CUB"/>
    <property type="match status" value="1"/>
</dbReference>
<feature type="domain" description="CUB" evidence="4">
    <location>
        <begin position="45"/>
        <end position="169"/>
    </location>
</feature>
<evidence type="ECO:0000256" key="3">
    <source>
        <dbReference type="SAM" id="Phobius"/>
    </source>
</evidence>
<organism evidence="5 6">
    <name type="scientific">Methanosarcina barkeri 3</name>
    <dbReference type="NCBI Taxonomy" id="1434107"/>
    <lineage>
        <taxon>Archaea</taxon>
        <taxon>Methanobacteriati</taxon>
        <taxon>Methanobacteriota</taxon>
        <taxon>Stenosarchaea group</taxon>
        <taxon>Methanomicrobia</taxon>
        <taxon>Methanosarcinales</taxon>
        <taxon>Methanosarcinaceae</taxon>
        <taxon>Methanosarcina</taxon>
    </lineage>
</organism>
<dbReference type="CDD" id="cd00041">
    <property type="entry name" value="CUB"/>
    <property type="match status" value="1"/>
</dbReference>
<dbReference type="PATRIC" id="fig|1434107.4.peg.3132"/>
<keyword evidence="6" id="KW-1185">Reference proteome</keyword>
<keyword evidence="3" id="KW-0812">Transmembrane</keyword>
<evidence type="ECO:0000259" key="4">
    <source>
        <dbReference type="SMART" id="SM00042"/>
    </source>
</evidence>
<evidence type="ECO:0000313" key="5">
    <source>
        <dbReference type="EMBL" id="AKB83048.1"/>
    </source>
</evidence>
<proteinExistence type="predicted"/>
<dbReference type="PROSITE" id="PS50194">
    <property type="entry name" value="FILAMIN_REPEAT"/>
    <property type="match status" value="1"/>
</dbReference>
<dbReference type="Gene3D" id="2.60.120.290">
    <property type="entry name" value="Spermadhesin, CUB domain"/>
    <property type="match status" value="1"/>
</dbReference>
<dbReference type="Pfam" id="PF16640">
    <property type="entry name" value="Big_3_5"/>
    <property type="match status" value="1"/>
</dbReference>
<dbReference type="InterPro" id="IPR013783">
    <property type="entry name" value="Ig-like_fold"/>
</dbReference>
<dbReference type="SMART" id="SM00042">
    <property type="entry name" value="CUB"/>
    <property type="match status" value="1"/>
</dbReference>
<dbReference type="InterPro" id="IPR017868">
    <property type="entry name" value="Filamin/ABP280_repeat-like"/>
</dbReference>
<dbReference type="Proteomes" id="UP000033066">
    <property type="component" value="Chromosome"/>
</dbReference>
<keyword evidence="3" id="KW-0472">Membrane</keyword>
<gene>
    <name evidence="5" type="ORF">MSBR3_2470</name>
</gene>
<feature type="compositionally biased region" description="Polar residues" evidence="2">
    <location>
        <begin position="305"/>
        <end position="324"/>
    </location>
</feature>
<dbReference type="HOGENOM" id="CLU_798353_0_0_2"/>
<evidence type="ECO:0000256" key="2">
    <source>
        <dbReference type="SAM" id="MobiDB-lite"/>
    </source>
</evidence>
<keyword evidence="3" id="KW-1133">Transmembrane helix</keyword>
<sequence length="373" mass="41194">MDKFDNKLGEYGDYDGTNYQDFWTDWYTGDTLKVKLVTDSSRTDYGFKIDKTEIRPDKSISNNSLAESDHPYANNFVDTWTVSEPDASQIRLHFEYIQLASDDAATIGGYDKVILLDKFDNKLKTYGDYDGINYQDFWTDWYTGDTLKVKLVTDGSRTDYGFKIDRVKTRVSEINNFSESVDTKDSNTAESTEVQYGDTDAGGNKILTTTKLTSSANFSAFGQSVILVAKVDTPSQGTEEPFGTVTFIDGTKSIGVVDVSSGQATLETPSLSSGSHSITARYSGDINFKPSTSSPFTLTVKEQTNTGMAKSSSKDQFSSEQLNSSEEKSSTEQNSAVKKIIVIISENPLVSGLILLVISIILQKKYFPPPKSK</sequence>
<dbReference type="SUPFAM" id="SSF49854">
    <property type="entry name" value="Spermadhesin, CUB domain"/>
    <property type="match status" value="1"/>
</dbReference>
<feature type="transmembrane region" description="Helical" evidence="3">
    <location>
        <begin position="340"/>
        <end position="362"/>
    </location>
</feature>
<evidence type="ECO:0000313" key="6">
    <source>
        <dbReference type="Proteomes" id="UP000033066"/>
    </source>
</evidence>
<dbReference type="AlphaFoldDB" id="A0A0E3SNU8"/>
<dbReference type="InterPro" id="IPR000859">
    <property type="entry name" value="CUB_dom"/>
</dbReference>
<protein>
    <recommendedName>
        <fullName evidence="4">CUB domain-containing protein</fullName>
    </recommendedName>
</protein>
<reference evidence="5" key="1">
    <citation type="submission" date="2014-07" db="EMBL/GenBank/DDBJ databases">
        <title>Methanogenic archaea and the global carbon cycle.</title>
        <authorList>
            <person name="Henriksen J.R."/>
            <person name="Luke J."/>
            <person name="Reinhart S."/>
            <person name="Benedict M.N."/>
            <person name="Youngblut N.D."/>
            <person name="Metcalf M.E."/>
            <person name="Whitaker R.J."/>
            <person name="Metcalf W.W."/>
        </authorList>
    </citation>
    <scope>NUCLEOTIDE SEQUENCE [LARGE SCALE GENOMIC DNA]</scope>
    <source>
        <strain evidence="5">3</strain>
    </source>
</reference>
<dbReference type="EMBL" id="CP009517">
    <property type="protein sequence ID" value="AKB83048.1"/>
    <property type="molecule type" value="Genomic_DNA"/>
</dbReference>
<dbReference type="InterPro" id="IPR035914">
    <property type="entry name" value="Sperma_CUB_dom_sf"/>
</dbReference>
<accession>A0A0E3SNU8</accession>